<feature type="binding site" evidence="7">
    <location>
        <begin position="92"/>
        <end position="99"/>
    </location>
    <ligand>
        <name>ATP</name>
        <dbReference type="ChEBI" id="CHEBI:30616"/>
    </ligand>
</feature>
<keyword evidence="2" id="KW-0963">Cytoplasm</keyword>
<dbReference type="SUPFAM" id="SSF52540">
    <property type="entry name" value="P-loop containing nucleoside triphosphate hydrolases"/>
    <property type="match status" value="1"/>
</dbReference>
<evidence type="ECO:0000256" key="2">
    <source>
        <dbReference type="ARBA" id="ARBA00022490"/>
    </source>
</evidence>
<keyword evidence="6" id="KW-0206">Cytoskeleton</keyword>
<dbReference type="OrthoDB" id="3176171at2759"/>
<dbReference type="GO" id="GO:0051231">
    <property type="term" value="P:spindle elongation"/>
    <property type="evidence" value="ECO:0007669"/>
    <property type="project" value="TreeGrafter"/>
</dbReference>
<dbReference type="GO" id="GO:0005524">
    <property type="term" value="F:ATP binding"/>
    <property type="evidence" value="ECO:0007669"/>
    <property type="project" value="UniProtKB-UniRule"/>
</dbReference>
<feature type="coiled-coil region" evidence="8">
    <location>
        <begin position="492"/>
        <end position="706"/>
    </location>
</feature>
<dbReference type="GO" id="GO:0007018">
    <property type="term" value="P:microtubule-based movement"/>
    <property type="evidence" value="ECO:0007669"/>
    <property type="project" value="InterPro"/>
</dbReference>
<sequence>MGSEGTNVKVAVRCRPFTENEKAKASTRVVKMSGEKIIVHNPQPGSATKEHSFTFDHSYFWEAKTEQLYHDLGAPLLNKALTGYNVTLLCYGQTNTGKTFTMRGSEEEPGIIPLFNQELFKQIDEAPPNKQFFVTVSYYEIYQESINDLLNPSGYELRVRQHPQLGIYVEGLAELVVENAEDILRLYEQGNRVKKLASADKSKGASRSDSIFMINVEQRNTEKGSSGAGIRSKITLVDMAGSERSDNADISVKQGAVFYNKGVNALNSVISTLAVASKKEGVVPYRDSKITRILQDSLGGSSYTTMLISVSPADSDFEDTLLSLQCGSKMRNVKNMIKTNEIENTKIIKDIRDEITRLREKLARTGITSGPNKEDVTQMEELIKDLQTAKRQTWEEKERISQNFDEERRLNLANKGILDWVMDTMKRDNKEVQERLMVLQKEKDQLTTEFKEKRKLVDELKDDLQGKITDYSKLTESGKDGEDELKFMVATIHNIKEKLKGENDELKKIKHKLKEIQEKQKAEKEEAKTQTSFMKGNSELRHKIEAEQREKVEKENAQTLADEVDRIKMEIEQEKADLKLKAAEGAQYTADQAIKLEMDTVELKAERSIMSMKISTLENEKKKLKADLEDAYKTHKDEMEIQQLQHFQTFRNYREVFEEQKAAIEQRYRMLLEEAIQDAVFLSTRNQELMQENQSLQQEIAEMKDQLSLRGLAED</sequence>
<dbReference type="InterPro" id="IPR027640">
    <property type="entry name" value="Kinesin-like_fam"/>
</dbReference>
<dbReference type="InParanoid" id="A0A6P8J1S9"/>
<dbReference type="InterPro" id="IPR036961">
    <property type="entry name" value="Kinesin_motor_dom_sf"/>
</dbReference>
<dbReference type="KEGG" id="aten:116307706"/>
<dbReference type="RefSeq" id="XP_031573866.1">
    <property type="nucleotide sequence ID" value="XM_031718006.1"/>
</dbReference>
<dbReference type="Pfam" id="PF00225">
    <property type="entry name" value="Kinesin"/>
    <property type="match status" value="1"/>
</dbReference>
<evidence type="ECO:0000256" key="3">
    <source>
        <dbReference type="ARBA" id="ARBA00022741"/>
    </source>
</evidence>
<evidence type="ECO:0000256" key="7">
    <source>
        <dbReference type="PROSITE-ProRule" id="PRU00283"/>
    </source>
</evidence>
<evidence type="ECO:0000256" key="8">
    <source>
        <dbReference type="SAM" id="Coils"/>
    </source>
</evidence>
<dbReference type="PANTHER" id="PTHR47969">
    <property type="entry name" value="CHROMOSOME-ASSOCIATED KINESIN KIF4A-RELATED"/>
    <property type="match status" value="1"/>
</dbReference>
<dbReference type="Gene3D" id="3.40.850.10">
    <property type="entry name" value="Kinesin motor domain"/>
    <property type="match status" value="1"/>
</dbReference>
<organism evidence="10 11">
    <name type="scientific">Actinia tenebrosa</name>
    <name type="common">Australian red waratah sea anemone</name>
    <dbReference type="NCBI Taxonomy" id="6105"/>
    <lineage>
        <taxon>Eukaryota</taxon>
        <taxon>Metazoa</taxon>
        <taxon>Cnidaria</taxon>
        <taxon>Anthozoa</taxon>
        <taxon>Hexacorallia</taxon>
        <taxon>Actiniaria</taxon>
        <taxon>Actiniidae</taxon>
        <taxon>Actinia</taxon>
    </lineage>
</organism>
<dbReference type="Proteomes" id="UP000515163">
    <property type="component" value="Unplaced"/>
</dbReference>
<dbReference type="InterPro" id="IPR001752">
    <property type="entry name" value="Kinesin_motor_dom"/>
</dbReference>
<dbReference type="GO" id="GO:0003777">
    <property type="term" value="F:microtubule motor activity"/>
    <property type="evidence" value="ECO:0007669"/>
    <property type="project" value="InterPro"/>
</dbReference>
<keyword evidence="4 7" id="KW-0067">ATP-binding</keyword>
<dbReference type="GO" id="GO:0005875">
    <property type="term" value="C:microtubule associated complex"/>
    <property type="evidence" value="ECO:0007669"/>
    <property type="project" value="TreeGrafter"/>
</dbReference>
<protein>
    <submittedName>
        <fullName evidence="11">Kinesin-II 95 kDa subunit-like</fullName>
    </submittedName>
</protein>
<name>A0A6P8J1S9_ACTTE</name>
<evidence type="ECO:0000259" key="9">
    <source>
        <dbReference type="PROSITE" id="PS50067"/>
    </source>
</evidence>
<gene>
    <name evidence="11" type="primary">LOC116307706</name>
</gene>
<evidence type="ECO:0000256" key="1">
    <source>
        <dbReference type="ARBA" id="ARBA00004245"/>
    </source>
</evidence>
<dbReference type="AlphaFoldDB" id="A0A6P8J1S9"/>
<evidence type="ECO:0000256" key="4">
    <source>
        <dbReference type="ARBA" id="ARBA00022840"/>
    </source>
</evidence>
<evidence type="ECO:0000256" key="6">
    <source>
        <dbReference type="ARBA" id="ARBA00023212"/>
    </source>
</evidence>
<dbReference type="PROSITE" id="PS50067">
    <property type="entry name" value="KINESIN_MOTOR_2"/>
    <property type="match status" value="1"/>
</dbReference>
<keyword evidence="7" id="KW-0505">Motor protein</keyword>
<keyword evidence="3 7" id="KW-0547">Nucleotide-binding</keyword>
<dbReference type="PANTHER" id="PTHR47969:SF15">
    <property type="entry name" value="CHROMOSOME-ASSOCIATED KINESIN KIF4A-RELATED"/>
    <property type="match status" value="1"/>
</dbReference>
<comment type="subcellular location">
    <subcellularLocation>
        <location evidence="1">Cytoplasm</location>
        <location evidence="1">Cytoskeleton</location>
    </subcellularLocation>
</comment>
<evidence type="ECO:0000313" key="10">
    <source>
        <dbReference type="Proteomes" id="UP000515163"/>
    </source>
</evidence>
<dbReference type="SMART" id="SM00129">
    <property type="entry name" value="KISc"/>
    <property type="match status" value="1"/>
</dbReference>
<dbReference type="InterPro" id="IPR027417">
    <property type="entry name" value="P-loop_NTPase"/>
</dbReference>
<dbReference type="FunFam" id="3.40.850.10:FF:000220">
    <property type="entry name" value="Kinesin-like protein"/>
    <property type="match status" value="1"/>
</dbReference>
<dbReference type="GO" id="GO:0007052">
    <property type="term" value="P:mitotic spindle organization"/>
    <property type="evidence" value="ECO:0007669"/>
    <property type="project" value="TreeGrafter"/>
</dbReference>
<accession>A0A6P8J1S9</accession>
<feature type="domain" description="Kinesin motor" evidence="9">
    <location>
        <begin position="7"/>
        <end position="333"/>
    </location>
</feature>
<feature type="coiled-coil region" evidence="8">
    <location>
        <begin position="422"/>
        <end position="463"/>
    </location>
</feature>
<reference evidence="11" key="1">
    <citation type="submission" date="2025-08" db="UniProtKB">
        <authorList>
            <consortium name="RefSeq"/>
        </authorList>
    </citation>
    <scope>IDENTIFICATION</scope>
</reference>
<dbReference type="PRINTS" id="PR00380">
    <property type="entry name" value="KINESINHEAVY"/>
</dbReference>
<keyword evidence="5 8" id="KW-0175">Coiled coil</keyword>
<proteinExistence type="inferred from homology"/>
<dbReference type="GeneID" id="116307706"/>
<evidence type="ECO:0000256" key="5">
    <source>
        <dbReference type="ARBA" id="ARBA00023054"/>
    </source>
</evidence>
<comment type="similarity">
    <text evidence="7">Belongs to the TRAFAC class myosin-kinesin ATPase superfamily. Kinesin family.</text>
</comment>
<dbReference type="GO" id="GO:0008017">
    <property type="term" value="F:microtubule binding"/>
    <property type="evidence" value="ECO:0007669"/>
    <property type="project" value="InterPro"/>
</dbReference>
<keyword evidence="10" id="KW-1185">Reference proteome</keyword>
<evidence type="ECO:0000313" key="11">
    <source>
        <dbReference type="RefSeq" id="XP_031573866.1"/>
    </source>
</evidence>